<reference evidence="3" key="2">
    <citation type="submission" date="2019-09" db="UniProtKB">
        <authorList>
            <consortium name="WormBaseParasite"/>
        </authorList>
    </citation>
    <scope>IDENTIFICATION</scope>
</reference>
<accession>A0A3P8E0T1</accession>
<dbReference type="WBParaSite" id="HPBE_0002331801-mRNA-1">
    <property type="protein sequence ID" value="HPBE_0002331801-mRNA-1"/>
    <property type="gene ID" value="HPBE_0002331801"/>
</dbReference>
<dbReference type="AlphaFoldDB" id="A0A183GKU8"/>
<name>A0A183GKU8_HELPZ</name>
<organism evidence="2 3">
    <name type="scientific">Heligmosomoides polygyrus</name>
    <name type="common">Parasitic roundworm</name>
    <dbReference type="NCBI Taxonomy" id="6339"/>
    <lineage>
        <taxon>Eukaryota</taxon>
        <taxon>Metazoa</taxon>
        <taxon>Ecdysozoa</taxon>
        <taxon>Nematoda</taxon>
        <taxon>Chromadorea</taxon>
        <taxon>Rhabditida</taxon>
        <taxon>Rhabditina</taxon>
        <taxon>Rhabditomorpha</taxon>
        <taxon>Strongyloidea</taxon>
        <taxon>Heligmosomidae</taxon>
        <taxon>Heligmosomoides</taxon>
    </lineage>
</organism>
<proteinExistence type="predicted"/>
<dbReference type="OrthoDB" id="5835829at2759"/>
<evidence type="ECO:0000313" key="3">
    <source>
        <dbReference type="WBParaSite" id="HPBE_0002331801-mRNA-1"/>
    </source>
</evidence>
<dbReference type="EMBL" id="UZAH01034925">
    <property type="protein sequence ID" value="VDP37994.1"/>
    <property type="molecule type" value="Genomic_DNA"/>
</dbReference>
<reference evidence="1 2" key="1">
    <citation type="submission" date="2018-11" db="EMBL/GenBank/DDBJ databases">
        <authorList>
            <consortium name="Pathogen Informatics"/>
        </authorList>
    </citation>
    <scope>NUCLEOTIDE SEQUENCE [LARGE SCALE GENOMIC DNA]</scope>
</reference>
<keyword evidence="2" id="KW-1185">Reference proteome</keyword>
<evidence type="ECO:0000313" key="2">
    <source>
        <dbReference type="Proteomes" id="UP000050761"/>
    </source>
</evidence>
<gene>
    <name evidence="1" type="ORF">HPBE_LOCUS23316</name>
</gene>
<accession>A0A183GKU8</accession>
<dbReference type="Proteomes" id="UP000050761">
    <property type="component" value="Unassembled WGS sequence"/>
</dbReference>
<sequence>MGIKCPAPGIRGRAADVVQKDVLQMSSNVRLGSEYVQKTSFNVRWDSNDVLQMPFKVRRDSEDVPQTSNLLAHCLKRQGTEVTSVEVDDVSDEAVSGADGEAGGPVDDVLVVVR</sequence>
<evidence type="ECO:0000313" key="1">
    <source>
        <dbReference type="EMBL" id="VDP37994.1"/>
    </source>
</evidence>
<protein>
    <submittedName>
        <fullName evidence="3">Non-specific serine/threonine protein kinase</fullName>
    </submittedName>
</protein>